<evidence type="ECO:0000256" key="2">
    <source>
        <dbReference type="ARBA" id="ARBA00023125"/>
    </source>
</evidence>
<keyword evidence="3" id="KW-0804">Transcription</keyword>
<dbReference type="Proteomes" id="UP001228563">
    <property type="component" value="Chromosome"/>
</dbReference>
<dbReference type="Pfam" id="PF00440">
    <property type="entry name" value="TetR_N"/>
    <property type="match status" value="1"/>
</dbReference>
<dbReference type="SUPFAM" id="SSF46689">
    <property type="entry name" value="Homeodomain-like"/>
    <property type="match status" value="1"/>
</dbReference>
<evidence type="ECO:0000313" key="7">
    <source>
        <dbReference type="Proteomes" id="UP001228563"/>
    </source>
</evidence>
<dbReference type="InterPro" id="IPR009057">
    <property type="entry name" value="Homeodomain-like_sf"/>
</dbReference>
<feature type="DNA-binding region" description="H-T-H motif" evidence="4">
    <location>
        <begin position="35"/>
        <end position="54"/>
    </location>
</feature>
<dbReference type="PROSITE" id="PS50977">
    <property type="entry name" value="HTH_TETR_2"/>
    <property type="match status" value="1"/>
</dbReference>
<evidence type="ECO:0000256" key="3">
    <source>
        <dbReference type="ARBA" id="ARBA00023163"/>
    </source>
</evidence>
<dbReference type="PRINTS" id="PR00455">
    <property type="entry name" value="HTHTETR"/>
</dbReference>
<keyword evidence="2 4" id="KW-0238">DNA-binding</keyword>
<reference evidence="6" key="1">
    <citation type="submission" date="2022-04" db="EMBL/GenBank/DDBJ databases">
        <title>Co-occurrence of mcr-9 and blaNDM-1 in multidrug-resistant Enterobacter kobei strain isolated from an infant with urinary infection.</title>
        <authorList>
            <person name="Zeng H."/>
        </authorList>
    </citation>
    <scope>NUCLEOTIDE SEQUENCE</scope>
    <source>
        <strain evidence="6">EC1382</strain>
    </source>
</reference>
<sequence length="192" mass="21835">MKTEPASNETKISVRDKILRTAHDLFYSTGFKATGVDTLIKEAKVTKVTFYRHFPSKSLLILAYLHYRHEIWMNWFEASLRRNLNAGQTSSEALSATLYEWFVSPEFHGCAFINASAEAKSEDIESEIKAICRDHKLETKKMITSLTKIADERVINEIMLLIDGAIIHAQMGVETDAVLHSLSRGLEQLMEK</sequence>
<dbReference type="GO" id="GO:0003677">
    <property type="term" value="F:DNA binding"/>
    <property type="evidence" value="ECO:0007669"/>
    <property type="project" value="UniProtKB-UniRule"/>
</dbReference>
<dbReference type="InterPro" id="IPR001647">
    <property type="entry name" value="HTH_TetR"/>
</dbReference>
<dbReference type="RefSeq" id="WP_045282070.1">
    <property type="nucleotide sequence ID" value="NZ_BRUA01000005.1"/>
</dbReference>
<evidence type="ECO:0000256" key="1">
    <source>
        <dbReference type="ARBA" id="ARBA00023015"/>
    </source>
</evidence>
<feature type="domain" description="HTH tetR-type" evidence="5">
    <location>
        <begin position="12"/>
        <end position="72"/>
    </location>
</feature>
<accession>A0AAJ6LQ73</accession>
<dbReference type="InterPro" id="IPR036271">
    <property type="entry name" value="Tet_transcr_reg_TetR-rel_C_sf"/>
</dbReference>
<evidence type="ECO:0000313" key="6">
    <source>
        <dbReference type="EMBL" id="WMT68179.1"/>
    </source>
</evidence>
<proteinExistence type="predicted"/>
<keyword evidence="1" id="KW-0805">Transcription regulation</keyword>
<dbReference type="PANTHER" id="PTHR47506:SF3">
    <property type="entry name" value="HTH-TYPE TRANSCRIPTIONAL REGULATOR LMRA"/>
    <property type="match status" value="1"/>
</dbReference>
<dbReference type="EMBL" id="CP096849">
    <property type="protein sequence ID" value="WMT68179.1"/>
    <property type="molecule type" value="Genomic_DNA"/>
</dbReference>
<dbReference type="PANTHER" id="PTHR47506">
    <property type="entry name" value="TRANSCRIPTIONAL REGULATORY PROTEIN"/>
    <property type="match status" value="1"/>
</dbReference>
<dbReference type="AlphaFoldDB" id="A0AAJ6LQ73"/>
<evidence type="ECO:0000259" key="5">
    <source>
        <dbReference type="PROSITE" id="PS50977"/>
    </source>
</evidence>
<evidence type="ECO:0000256" key="4">
    <source>
        <dbReference type="PROSITE-ProRule" id="PRU00335"/>
    </source>
</evidence>
<gene>
    <name evidence="6" type="ORF">M2B19_11690</name>
</gene>
<protein>
    <submittedName>
        <fullName evidence="6">TetR/AcrR family transcriptional regulator</fullName>
    </submittedName>
</protein>
<name>A0AAJ6LQ73_9ENTR</name>
<organism evidence="6 7">
    <name type="scientific">Enterobacter kobei</name>
    <dbReference type="NCBI Taxonomy" id="208224"/>
    <lineage>
        <taxon>Bacteria</taxon>
        <taxon>Pseudomonadati</taxon>
        <taxon>Pseudomonadota</taxon>
        <taxon>Gammaproteobacteria</taxon>
        <taxon>Enterobacterales</taxon>
        <taxon>Enterobacteriaceae</taxon>
        <taxon>Enterobacter</taxon>
        <taxon>Enterobacter cloacae complex</taxon>
    </lineage>
</organism>
<dbReference type="SUPFAM" id="SSF48498">
    <property type="entry name" value="Tetracyclin repressor-like, C-terminal domain"/>
    <property type="match status" value="1"/>
</dbReference>
<dbReference type="Gene3D" id="1.10.357.10">
    <property type="entry name" value="Tetracycline Repressor, domain 2"/>
    <property type="match status" value="1"/>
</dbReference>